<proteinExistence type="predicted"/>
<protein>
    <submittedName>
        <fullName evidence="2">Uncharacterized protein</fullName>
    </submittedName>
</protein>
<feature type="compositionally biased region" description="Basic and acidic residues" evidence="1">
    <location>
        <begin position="156"/>
        <end position="166"/>
    </location>
</feature>
<evidence type="ECO:0000313" key="3">
    <source>
        <dbReference type="Proteomes" id="UP000275408"/>
    </source>
</evidence>
<feature type="region of interest" description="Disordered" evidence="1">
    <location>
        <begin position="1"/>
        <end position="30"/>
    </location>
</feature>
<keyword evidence="3" id="KW-1185">Reference proteome</keyword>
<evidence type="ECO:0000313" key="2">
    <source>
        <dbReference type="EMBL" id="RMX48833.1"/>
    </source>
</evidence>
<accession>A0A3M6U588</accession>
<feature type="region of interest" description="Disordered" evidence="1">
    <location>
        <begin position="67"/>
        <end position="87"/>
    </location>
</feature>
<feature type="compositionally biased region" description="Low complexity" evidence="1">
    <location>
        <begin position="167"/>
        <end position="178"/>
    </location>
</feature>
<reference evidence="2 3" key="1">
    <citation type="journal article" date="2018" name="Sci. Rep.">
        <title>Comparative analysis of the Pocillopora damicornis genome highlights role of immune system in coral evolution.</title>
        <authorList>
            <person name="Cunning R."/>
            <person name="Bay R.A."/>
            <person name="Gillette P."/>
            <person name="Baker A.C."/>
            <person name="Traylor-Knowles N."/>
        </authorList>
    </citation>
    <scope>NUCLEOTIDE SEQUENCE [LARGE SCALE GENOMIC DNA]</scope>
    <source>
        <strain evidence="2">RSMAS</strain>
        <tissue evidence="2">Whole animal</tissue>
    </source>
</reference>
<dbReference type="EMBL" id="RCHS01002239">
    <property type="protein sequence ID" value="RMX48833.1"/>
    <property type="molecule type" value="Genomic_DNA"/>
</dbReference>
<feature type="region of interest" description="Disordered" evidence="1">
    <location>
        <begin position="127"/>
        <end position="229"/>
    </location>
</feature>
<dbReference type="OrthoDB" id="5964683at2759"/>
<sequence>MSTRKYCTSQDQGLSRQSTKTYKAVRQKSNAELSEKLRRLDKEHYTTISKLLNERYTWRTIHYNLQRSGEESSSDSDGDSGPEDVPHCTFTAEEECQTVEKKVQGALMDNAKRQNFLQLPSIIEESTAISKQRSPKLGRSPLPPLSERGFPTRVRRNAESNHERPTLTRQRQRSTTLPVGHMSGDRQRKTDLKKMTKHDKLFHGEGKRVGDDKSSLSRTQDDNEVKNTTLSWEDQMHGCRYLRSHKRNSTSDILDLKEIFDVTSDRSTSKND</sequence>
<organism evidence="2 3">
    <name type="scientific">Pocillopora damicornis</name>
    <name type="common">Cauliflower coral</name>
    <name type="synonym">Millepora damicornis</name>
    <dbReference type="NCBI Taxonomy" id="46731"/>
    <lineage>
        <taxon>Eukaryota</taxon>
        <taxon>Metazoa</taxon>
        <taxon>Cnidaria</taxon>
        <taxon>Anthozoa</taxon>
        <taxon>Hexacorallia</taxon>
        <taxon>Scleractinia</taxon>
        <taxon>Astrocoeniina</taxon>
        <taxon>Pocilloporidae</taxon>
        <taxon>Pocillopora</taxon>
    </lineage>
</organism>
<name>A0A3M6U588_POCDA</name>
<feature type="compositionally biased region" description="Basic and acidic residues" evidence="1">
    <location>
        <begin position="183"/>
        <end position="225"/>
    </location>
</feature>
<comment type="caution">
    <text evidence="2">The sequence shown here is derived from an EMBL/GenBank/DDBJ whole genome shotgun (WGS) entry which is preliminary data.</text>
</comment>
<gene>
    <name evidence="2" type="ORF">pdam_00001564</name>
</gene>
<dbReference type="AlphaFoldDB" id="A0A3M6U588"/>
<feature type="compositionally biased region" description="Acidic residues" evidence="1">
    <location>
        <begin position="72"/>
        <end position="82"/>
    </location>
</feature>
<dbReference type="Proteomes" id="UP000275408">
    <property type="component" value="Unassembled WGS sequence"/>
</dbReference>
<evidence type="ECO:0000256" key="1">
    <source>
        <dbReference type="SAM" id="MobiDB-lite"/>
    </source>
</evidence>